<organism evidence="12 13">
    <name type="scientific">Metschnikowia bicuspidata</name>
    <dbReference type="NCBI Taxonomy" id="27322"/>
    <lineage>
        <taxon>Eukaryota</taxon>
        <taxon>Fungi</taxon>
        <taxon>Dikarya</taxon>
        <taxon>Ascomycota</taxon>
        <taxon>Saccharomycotina</taxon>
        <taxon>Pichiomycetes</taxon>
        <taxon>Metschnikowiaceae</taxon>
        <taxon>Metschnikowia</taxon>
    </lineage>
</organism>
<feature type="transmembrane region" description="Helical" evidence="10">
    <location>
        <begin position="315"/>
        <end position="336"/>
    </location>
</feature>
<dbReference type="SUPFAM" id="SSF144091">
    <property type="entry name" value="Rhomboid-like"/>
    <property type="match status" value="1"/>
</dbReference>
<evidence type="ECO:0000313" key="13">
    <source>
        <dbReference type="Proteomes" id="UP000268321"/>
    </source>
</evidence>
<evidence type="ECO:0000256" key="7">
    <source>
        <dbReference type="ARBA" id="ARBA00022825"/>
    </source>
</evidence>
<evidence type="ECO:0000256" key="1">
    <source>
        <dbReference type="ARBA" id="ARBA00000156"/>
    </source>
</evidence>
<reference evidence="13" key="1">
    <citation type="journal article" date="2018" name="Nat. Microbiol.">
        <title>Leveraging single-cell genomics to expand the fungal tree of life.</title>
        <authorList>
            <person name="Ahrendt S.R."/>
            <person name="Quandt C.A."/>
            <person name="Ciobanu D."/>
            <person name="Clum A."/>
            <person name="Salamov A."/>
            <person name="Andreopoulos B."/>
            <person name="Cheng J.F."/>
            <person name="Woyke T."/>
            <person name="Pelin A."/>
            <person name="Henrissat B."/>
            <person name="Reynolds N.K."/>
            <person name="Benny G.L."/>
            <person name="Smith M.E."/>
            <person name="James T.Y."/>
            <person name="Grigoriev I.V."/>
        </authorList>
    </citation>
    <scope>NUCLEOTIDE SEQUENCE [LARGE SCALE GENOMIC DNA]</scope>
    <source>
        <strain evidence="13">Baker2002</strain>
    </source>
</reference>
<feature type="transmembrane region" description="Helical" evidence="10">
    <location>
        <begin position="199"/>
        <end position="218"/>
    </location>
</feature>
<keyword evidence="13" id="KW-1185">Reference proteome</keyword>
<dbReference type="PANTHER" id="PTHR22936:SF69">
    <property type="entry name" value="RHOMBOID-LIKE PROTEIN"/>
    <property type="match status" value="1"/>
</dbReference>
<gene>
    <name evidence="12" type="ORF">METBISCDRAFT_10264</name>
</gene>
<keyword evidence="5 10" id="KW-0812">Transmembrane</keyword>
<keyword evidence="4 10" id="KW-0645">Protease</keyword>
<comment type="function">
    <text evidence="10">Serine protease involved in intramembrane proteolysis.</text>
</comment>
<feature type="transmembrane region" description="Helical" evidence="10">
    <location>
        <begin position="135"/>
        <end position="156"/>
    </location>
</feature>
<evidence type="ECO:0000313" key="12">
    <source>
        <dbReference type="EMBL" id="RKP32704.1"/>
    </source>
</evidence>
<dbReference type="GO" id="GO:0006508">
    <property type="term" value="P:proteolysis"/>
    <property type="evidence" value="ECO:0007669"/>
    <property type="project" value="UniProtKB-KW"/>
</dbReference>
<comment type="caution">
    <text evidence="10">Lacks conserved residue(s) required for the propagation of feature annotation.</text>
</comment>
<dbReference type="InterPro" id="IPR002610">
    <property type="entry name" value="Peptidase_S54_rhomboid-like"/>
</dbReference>
<accession>A0A4P9ZHR5</accession>
<evidence type="ECO:0000259" key="11">
    <source>
        <dbReference type="Pfam" id="PF01694"/>
    </source>
</evidence>
<keyword evidence="9 10" id="KW-0472">Membrane</keyword>
<evidence type="ECO:0000256" key="2">
    <source>
        <dbReference type="ARBA" id="ARBA00004141"/>
    </source>
</evidence>
<feature type="non-terminal residue" evidence="12">
    <location>
        <position position="378"/>
    </location>
</feature>
<dbReference type="InterPro" id="IPR022764">
    <property type="entry name" value="Peptidase_S54_rhomboid_dom"/>
</dbReference>
<comment type="similarity">
    <text evidence="3 10">Belongs to the peptidase S54 family.</text>
</comment>
<name>A0A4P9ZHR5_9ASCO</name>
<evidence type="ECO:0000256" key="9">
    <source>
        <dbReference type="ARBA" id="ARBA00023136"/>
    </source>
</evidence>
<dbReference type="EMBL" id="ML004429">
    <property type="protein sequence ID" value="RKP32704.1"/>
    <property type="molecule type" value="Genomic_DNA"/>
</dbReference>
<comment type="subcellular location">
    <subcellularLocation>
        <location evidence="2 10">Membrane</location>
        <topology evidence="2 10">Multi-pass membrane protein</topology>
    </subcellularLocation>
</comment>
<evidence type="ECO:0000256" key="8">
    <source>
        <dbReference type="ARBA" id="ARBA00022989"/>
    </source>
</evidence>
<dbReference type="InterPro" id="IPR035952">
    <property type="entry name" value="Rhomboid-like_sf"/>
</dbReference>
<evidence type="ECO:0000256" key="5">
    <source>
        <dbReference type="ARBA" id="ARBA00022692"/>
    </source>
</evidence>
<keyword evidence="8 10" id="KW-1133">Transmembrane helix</keyword>
<dbReference type="AlphaFoldDB" id="A0A4P9ZHR5"/>
<dbReference type="OrthoDB" id="2146116at2759"/>
<sequence>RLRQNERNRRQQAARLPHYHFTKLPFFSIIVSVAQFIVFIVELVRMGILTGSPFQTQPYFNPMLGPSTYLLVNMGARYVPCMHAIVNVTLDMSIQFPCPNSTTVETNVCNLSQLCGMGGLPVVNNAFAPDQHVRVFTAIFLHAGFLHILFNLMLQLSMGMAVERHIGFIKYGIIYMCSGVAGFLLGANFSPNGIASTGASGSLFGLIAANLLLFIYCGRKNTNIYFTNKYALFIIIMVLEIIVSFVLGLLPGLDNFSHIGGFCMGLLLSVALLQDPSFVYQDGIYTYDPSPTTWQMFAENWNPLNKLHDKVRWKMAVWAVLRAVCAALVIVFFVLLTRNLYSLSIEENKIRCSWCKYINCIPVNGWCEMGEVTVSTQN</sequence>
<feature type="transmembrane region" description="Helical" evidence="10">
    <location>
        <begin position="230"/>
        <end position="250"/>
    </location>
</feature>
<keyword evidence="7 10" id="KW-0720">Serine protease</keyword>
<evidence type="ECO:0000256" key="10">
    <source>
        <dbReference type="RuleBase" id="RU362115"/>
    </source>
</evidence>
<feature type="transmembrane region" description="Helical" evidence="10">
    <location>
        <begin position="21"/>
        <end position="41"/>
    </location>
</feature>
<dbReference type="Gene3D" id="1.20.1540.10">
    <property type="entry name" value="Rhomboid-like"/>
    <property type="match status" value="1"/>
</dbReference>
<feature type="domain" description="Peptidase S54 rhomboid" evidence="11">
    <location>
        <begin position="130"/>
        <end position="273"/>
    </location>
</feature>
<proteinExistence type="inferred from homology"/>
<evidence type="ECO:0000256" key="6">
    <source>
        <dbReference type="ARBA" id="ARBA00022801"/>
    </source>
</evidence>
<dbReference type="Pfam" id="PF01694">
    <property type="entry name" value="Rhomboid"/>
    <property type="match status" value="1"/>
</dbReference>
<keyword evidence="6 10" id="KW-0378">Hydrolase</keyword>
<dbReference type="Proteomes" id="UP000268321">
    <property type="component" value="Unassembled WGS sequence"/>
</dbReference>
<dbReference type="GO" id="GO:0004252">
    <property type="term" value="F:serine-type endopeptidase activity"/>
    <property type="evidence" value="ECO:0007669"/>
    <property type="project" value="InterPro"/>
</dbReference>
<feature type="transmembrane region" description="Helical" evidence="10">
    <location>
        <begin position="168"/>
        <end position="187"/>
    </location>
</feature>
<evidence type="ECO:0000256" key="3">
    <source>
        <dbReference type="ARBA" id="ARBA00009045"/>
    </source>
</evidence>
<dbReference type="EC" id="3.4.21.105" evidence="10"/>
<feature type="non-terminal residue" evidence="12">
    <location>
        <position position="1"/>
    </location>
</feature>
<dbReference type="PANTHER" id="PTHR22936">
    <property type="entry name" value="RHOMBOID-RELATED"/>
    <property type="match status" value="1"/>
</dbReference>
<comment type="catalytic activity">
    <reaction evidence="1 10">
        <text>Cleaves type-1 transmembrane domains using a catalytic dyad composed of serine and histidine that are contributed by different transmembrane domains.</text>
        <dbReference type="EC" id="3.4.21.105"/>
    </reaction>
</comment>
<evidence type="ECO:0000256" key="4">
    <source>
        <dbReference type="ARBA" id="ARBA00022670"/>
    </source>
</evidence>
<protein>
    <recommendedName>
        <fullName evidence="10">Rhomboid-type serine protease</fullName>
        <ecNumber evidence="10">3.4.21.105</ecNumber>
    </recommendedName>
</protein>
<dbReference type="GO" id="GO:0016020">
    <property type="term" value="C:membrane"/>
    <property type="evidence" value="ECO:0007669"/>
    <property type="project" value="UniProtKB-SubCell"/>
</dbReference>